<evidence type="ECO:0000313" key="1">
    <source>
        <dbReference type="EnsemblMetazoa" id="GPPI036015-PA"/>
    </source>
</evidence>
<evidence type="ECO:0000313" key="2">
    <source>
        <dbReference type="Proteomes" id="UP000092460"/>
    </source>
</evidence>
<protein>
    <submittedName>
        <fullName evidence="1">Uncharacterized protein</fullName>
    </submittedName>
</protein>
<reference evidence="1" key="2">
    <citation type="submission" date="2020-05" db="UniProtKB">
        <authorList>
            <consortium name="EnsemblMetazoa"/>
        </authorList>
    </citation>
    <scope>IDENTIFICATION</scope>
    <source>
        <strain evidence="1">IAEA</strain>
    </source>
</reference>
<dbReference type="Proteomes" id="UP000092460">
    <property type="component" value="Unassembled WGS sequence"/>
</dbReference>
<keyword evidence="2" id="KW-1185">Reference proteome</keyword>
<accession>A0A1B0BP05</accession>
<name>A0A1B0BP05_9MUSC</name>
<dbReference type="VEuPathDB" id="VectorBase:GPPI036015"/>
<proteinExistence type="predicted"/>
<reference evidence="2" key="1">
    <citation type="submission" date="2015-01" db="EMBL/GenBank/DDBJ databases">
        <authorList>
            <person name="Aksoy S."/>
            <person name="Warren W."/>
            <person name="Wilson R.K."/>
        </authorList>
    </citation>
    <scope>NUCLEOTIDE SEQUENCE [LARGE SCALE GENOMIC DNA]</scope>
    <source>
        <strain evidence="2">IAEA</strain>
    </source>
</reference>
<dbReference type="EnsemblMetazoa" id="GPPI036015-RA">
    <property type="protein sequence ID" value="GPPI036015-PA"/>
    <property type="gene ID" value="GPPI036015"/>
</dbReference>
<dbReference type="AlphaFoldDB" id="A0A1B0BP05"/>
<organism evidence="1 2">
    <name type="scientific">Glossina palpalis gambiensis</name>
    <dbReference type="NCBI Taxonomy" id="67801"/>
    <lineage>
        <taxon>Eukaryota</taxon>
        <taxon>Metazoa</taxon>
        <taxon>Ecdysozoa</taxon>
        <taxon>Arthropoda</taxon>
        <taxon>Hexapoda</taxon>
        <taxon>Insecta</taxon>
        <taxon>Pterygota</taxon>
        <taxon>Neoptera</taxon>
        <taxon>Endopterygota</taxon>
        <taxon>Diptera</taxon>
        <taxon>Brachycera</taxon>
        <taxon>Muscomorpha</taxon>
        <taxon>Hippoboscoidea</taxon>
        <taxon>Glossinidae</taxon>
        <taxon>Glossina</taxon>
    </lineage>
</organism>
<sequence length="69" mass="7849">MKVKSDFIWKAFIDYLGNYHLAVLIEQKITPKLCSVKVLPATTHAEFADVFGFTCRSVDVMLGWLMVLV</sequence>
<dbReference type="EMBL" id="JXJN01017718">
    <property type="status" value="NOT_ANNOTATED_CDS"/>
    <property type="molecule type" value="Genomic_DNA"/>
</dbReference>